<accession>A0A9X1YW45</accession>
<dbReference type="EMBL" id="JALQCW010000030">
    <property type="protein sequence ID" value="MCK9798701.1"/>
    <property type="molecule type" value="Genomic_DNA"/>
</dbReference>
<comment type="caution">
    <text evidence="2">The sequence shown here is derived from an EMBL/GenBank/DDBJ whole genome shotgun (WGS) entry which is preliminary data.</text>
</comment>
<dbReference type="AlphaFoldDB" id="A0A9X1YW45"/>
<name>A0A9X1YW45_9PSED</name>
<feature type="region of interest" description="Disordered" evidence="1">
    <location>
        <begin position="237"/>
        <end position="262"/>
    </location>
</feature>
<evidence type="ECO:0000313" key="3">
    <source>
        <dbReference type="Proteomes" id="UP001155059"/>
    </source>
</evidence>
<dbReference type="Proteomes" id="UP001155059">
    <property type="component" value="Unassembled WGS sequence"/>
</dbReference>
<reference evidence="2 3" key="1">
    <citation type="journal article" date="2022" name="Int. J. Syst. Evol. Microbiol.">
        <title>Pseudomonas aegrilactucae sp. nov. and Pseudomonas morbosilactucae sp. nov., pathogens causing bacterial rot of lettuce in Japan.</title>
        <authorList>
            <person name="Sawada H."/>
            <person name="Fujikawa T."/>
            <person name="Satou M."/>
        </authorList>
    </citation>
    <scope>NUCLEOTIDE SEQUENCE [LARGE SCALE GENOMIC DNA]</scope>
    <source>
        <strain evidence="2 3">MAFF 302030</strain>
    </source>
</reference>
<sequence length="395" mass="44127">MPGSKVTRWKSASVISQYRSNGYAPHPTCPPLPLHAACPAQFSREGALHGRRPVLRRLSRGQRRPHQGHPPRPLPLLTQELNAYDCIQAIFELDAINNPQDEEDAFFDLALALIGWIPGPGQDLKLILRAINRAPQRHDEKLFDLIRHSLMACRLKTSPEQLLEKCLDAQRLAEELPEIVNGVRASSTFNGLTPQQQRLVMHNLDEAREHSEFLMESVRDRIAPWIAVQRNNSAAAHSRGPALLPKPQSSFDPLASAPAPEARDAARITRDIDQGLEHLTGDGHWLELNLHYPNLEPVSGAAYRVIFSDGSQAEGRLDEEGYARLEGIPPGPAKVYYGEDPRPYQRLPIRALAVDPQQLEEELEALELEPANVDLATLLLETSQRKAPFTLIPVY</sequence>
<gene>
    <name evidence="2" type="ORF">M1B34_13450</name>
</gene>
<protein>
    <submittedName>
        <fullName evidence="2">Uncharacterized protein</fullName>
    </submittedName>
</protein>
<dbReference type="InterPro" id="IPR049802">
    <property type="entry name" value="RhsC-like_FIX"/>
</dbReference>
<reference evidence="2 3" key="2">
    <citation type="journal article" date="2023" name="Plant Pathol.">
        <title>Dismantling and reorganizing Pseudomonas marginalis sensu#lato.</title>
        <authorList>
            <person name="Sawada H."/>
            <person name="Fujikawa T."/>
            <person name="Satou M."/>
        </authorList>
    </citation>
    <scope>NUCLEOTIDE SEQUENCE [LARGE SCALE GENOMIC DNA]</scope>
    <source>
        <strain evidence="2 3">MAFF 302030</strain>
    </source>
</reference>
<proteinExistence type="predicted"/>
<dbReference type="RefSeq" id="WP_268265385.1">
    <property type="nucleotide sequence ID" value="NZ_JALQCW010000030.1"/>
</dbReference>
<organism evidence="2 3">
    <name type="scientific">Pseudomonas morbosilactucae</name>
    <dbReference type="NCBI Taxonomy" id="2938197"/>
    <lineage>
        <taxon>Bacteria</taxon>
        <taxon>Pseudomonadati</taxon>
        <taxon>Pseudomonadota</taxon>
        <taxon>Gammaproteobacteria</taxon>
        <taxon>Pseudomonadales</taxon>
        <taxon>Pseudomonadaceae</taxon>
        <taxon>Pseudomonas</taxon>
    </lineage>
</organism>
<dbReference type="CDD" id="cd20746">
    <property type="entry name" value="FIX_Ntox15_NUC_DUF4112_RhsA-like"/>
    <property type="match status" value="1"/>
</dbReference>
<evidence type="ECO:0000313" key="2">
    <source>
        <dbReference type="EMBL" id="MCK9798701.1"/>
    </source>
</evidence>
<evidence type="ECO:0000256" key="1">
    <source>
        <dbReference type="SAM" id="MobiDB-lite"/>
    </source>
</evidence>